<keyword evidence="6" id="KW-1185">Reference proteome</keyword>
<sequence length="134" mass="14118">MSGAAKFKNKVKISERHGGGEWLTERVLLTALLPLGVWVASTGFTLAGASYDAVMTWFARPLNAGLMAVTAVLLFGYLSLAWKVILEDYVPQVGARKALTGLLNLVLLVLAAASVFFIVRLALGSAPLPAGFGA</sequence>
<dbReference type="InterPro" id="IPR034804">
    <property type="entry name" value="SQR/QFR_C/D"/>
</dbReference>
<dbReference type="Proteomes" id="UP000527324">
    <property type="component" value="Unassembled WGS sequence"/>
</dbReference>
<proteinExistence type="predicted"/>
<dbReference type="EMBL" id="JACHOQ010000003">
    <property type="protein sequence ID" value="MBB5739808.1"/>
    <property type="molecule type" value="Genomic_DNA"/>
</dbReference>
<organism evidence="5 6">
    <name type="scientific">Brevundimonas aurantiaca</name>
    <dbReference type="NCBI Taxonomy" id="74316"/>
    <lineage>
        <taxon>Bacteria</taxon>
        <taxon>Pseudomonadati</taxon>
        <taxon>Pseudomonadota</taxon>
        <taxon>Alphaproteobacteria</taxon>
        <taxon>Caulobacterales</taxon>
        <taxon>Caulobacteraceae</taxon>
        <taxon>Brevundimonas</taxon>
    </lineage>
</organism>
<evidence type="ECO:0000313" key="5">
    <source>
        <dbReference type="EMBL" id="MBB5739808.1"/>
    </source>
</evidence>
<comment type="function">
    <text evidence="2">Membrane-anchoring subunit of succinate dehydrogenase (SDH).</text>
</comment>
<keyword evidence="4" id="KW-1133">Transmembrane helix</keyword>
<evidence type="ECO:0000256" key="3">
    <source>
        <dbReference type="ARBA" id="ARBA00004141"/>
    </source>
</evidence>
<comment type="cofactor">
    <cofactor evidence="1">
        <name>heme</name>
        <dbReference type="ChEBI" id="CHEBI:30413"/>
    </cofactor>
</comment>
<evidence type="ECO:0000313" key="6">
    <source>
        <dbReference type="Proteomes" id="UP000527324"/>
    </source>
</evidence>
<dbReference type="GO" id="GO:0020037">
    <property type="term" value="F:heme binding"/>
    <property type="evidence" value="ECO:0007669"/>
    <property type="project" value="InterPro"/>
</dbReference>
<evidence type="ECO:0000256" key="4">
    <source>
        <dbReference type="SAM" id="Phobius"/>
    </source>
</evidence>
<dbReference type="GO" id="GO:0016020">
    <property type="term" value="C:membrane"/>
    <property type="evidence" value="ECO:0007669"/>
    <property type="project" value="UniProtKB-SubCell"/>
</dbReference>
<comment type="caution">
    <text evidence="5">The sequence shown here is derived from an EMBL/GenBank/DDBJ whole genome shotgun (WGS) entry which is preliminary data.</text>
</comment>
<reference evidence="5 6" key="1">
    <citation type="submission" date="2020-08" db="EMBL/GenBank/DDBJ databases">
        <title>Genomic Encyclopedia of Type Strains, Phase IV (KMG-IV): sequencing the most valuable type-strain genomes for metagenomic binning, comparative biology and taxonomic classification.</title>
        <authorList>
            <person name="Goeker M."/>
        </authorList>
    </citation>
    <scope>NUCLEOTIDE SEQUENCE [LARGE SCALE GENOMIC DNA]</scope>
    <source>
        <strain evidence="5 6">DSM 4731</strain>
    </source>
</reference>
<keyword evidence="4" id="KW-0812">Transmembrane</keyword>
<accession>A0A7W9C673</accession>
<feature type="transmembrane region" description="Helical" evidence="4">
    <location>
        <begin position="27"/>
        <end position="49"/>
    </location>
</feature>
<dbReference type="RefSeq" id="WP_183216146.1">
    <property type="nucleotide sequence ID" value="NZ_CAJFZW010000053.1"/>
</dbReference>
<dbReference type="InterPro" id="IPR014312">
    <property type="entry name" value="Succ_DH_anchor"/>
</dbReference>
<dbReference type="UniPathway" id="UPA00223"/>
<dbReference type="GO" id="GO:0006099">
    <property type="term" value="P:tricarboxylic acid cycle"/>
    <property type="evidence" value="ECO:0007669"/>
    <property type="project" value="UniProtKB-UniPathway"/>
</dbReference>
<evidence type="ECO:0000256" key="1">
    <source>
        <dbReference type="ARBA" id="ARBA00001971"/>
    </source>
</evidence>
<name>A0A7W9C673_9CAUL</name>
<dbReference type="NCBIfam" id="TIGR02968">
    <property type="entry name" value="succ_dehyd_anc"/>
    <property type="match status" value="1"/>
</dbReference>
<feature type="transmembrane region" description="Helical" evidence="4">
    <location>
        <begin position="61"/>
        <end position="82"/>
    </location>
</feature>
<evidence type="ECO:0000256" key="2">
    <source>
        <dbReference type="ARBA" id="ARBA00004050"/>
    </source>
</evidence>
<dbReference type="AlphaFoldDB" id="A0A7W9C673"/>
<keyword evidence="4" id="KW-0472">Membrane</keyword>
<protein>
    <submittedName>
        <fullName evidence="5">Succinate dehydrogenase / fumarate reductase membrane anchor subunit</fullName>
    </submittedName>
</protein>
<feature type="transmembrane region" description="Helical" evidence="4">
    <location>
        <begin position="102"/>
        <end position="123"/>
    </location>
</feature>
<dbReference type="Gene3D" id="1.20.1300.10">
    <property type="entry name" value="Fumarate reductase/succinate dehydrogenase, transmembrane subunit"/>
    <property type="match status" value="1"/>
</dbReference>
<gene>
    <name evidence="5" type="ORF">GGQ93_001522</name>
</gene>
<comment type="subcellular location">
    <subcellularLocation>
        <location evidence="3">Membrane</location>
        <topology evidence="3">Multi-pass membrane protein</topology>
    </subcellularLocation>
</comment>
<dbReference type="SUPFAM" id="SSF81343">
    <property type="entry name" value="Fumarate reductase respiratory complex transmembrane subunits"/>
    <property type="match status" value="1"/>
</dbReference>